<feature type="region of interest" description="Disordered" evidence="7">
    <location>
        <begin position="1139"/>
        <end position="1273"/>
    </location>
</feature>
<keyword evidence="13" id="KW-1185">Reference proteome</keyword>
<evidence type="ECO:0000256" key="7">
    <source>
        <dbReference type="SAM" id="MobiDB-lite"/>
    </source>
</evidence>
<evidence type="ECO:0000256" key="5">
    <source>
        <dbReference type="ARBA" id="ARBA00022989"/>
    </source>
</evidence>
<feature type="compositionally biased region" description="Low complexity" evidence="7">
    <location>
        <begin position="1232"/>
        <end position="1249"/>
    </location>
</feature>
<dbReference type="InterPro" id="IPR013783">
    <property type="entry name" value="Ig-like_fold"/>
</dbReference>
<keyword evidence="6 8" id="KW-0472">Membrane</keyword>
<dbReference type="GO" id="GO:0016020">
    <property type="term" value="C:membrane"/>
    <property type="evidence" value="ECO:0007669"/>
    <property type="project" value="UniProtKB-SubCell"/>
</dbReference>
<dbReference type="Pfam" id="PF12371">
    <property type="entry name" value="TMEM131_like_N"/>
    <property type="match status" value="1"/>
</dbReference>
<dbReference type="PANTHER" id="PTHR22050">
    <property type="entry name" value="RW1 PROTEIN HOMOLOG"/>
    <property type="match status" value="1"/>
</dbReference>
<feature type="domain" description="TMEM131L fifth Ig-like" evidence="11">
    <location>
        <begin position="896"/>
        <end position="961"/>
    </location>
</feature>
<dbReference type="PANTHER" id="PTHR22050:SF0">
    <property type="entry name" value="TRANSMEMBRANE PROTEIN 131 HOMOLOG"/>
    <property type="match status" value="1"/>
</dbReference>
<feature type="transmembrane region" description="Helical" evidence="8">
    <location>
        <begin position="33"/>
        <end position="60"/>
    </location>
</feature>
<evidence type="ECO:0000256" key="6">
    <source>
        <dbReference type="ARBA" id="ARBA00023136"/>
    </source>
</evidence>
<feature type="compositionally biased region" description="Low complexity" evidence="7">
    <location>
        <begin position="1325"/>
        <end position="1335"/>
    </location>
</feature>
<feature type="domain" description="DUF7579" evidence="10">
    <location>
        <begin position="539"/>
        <end position="648"/>
    </location>
</feature>
<feature type="compositionally biased region" description="Basic and acidic residues" evidence="7">
    <location>
        <begin position="1254"/>
        <end position="1263"/>
    </location>
</feature>
<reference evidence="12" key="1">
    <citation type="submission" date="2015-04" db="UniProtKB">
        <authorList>
            <consortium name="EnsemblPlants"/>
        </authorList>
    </citation>
    <scope>IDENTIFICATION</scope>
</reference>
<feature type="compositionally biased region" description="Basic and acidic residues" evidence="7">
    <location>
        <begin position="1072"/>
        <end position="1084"/>
    </location>
</feature>
<feature type="compositionally biased region" description="Low complexity" evidence="7">
    <location>
        <begin position="1139"/>
        <end position="1163"/>
    </location>
</feature>
<feature type="transmembrane region" description="Helical" evidence="8">
    <location>
        <begin position="956"/>
        <end position="975"/>
    </location>
</feature>
<evidence type="ECO:0000256" key="8">
    <source>
        <dbReference type="SAM" id="Phobius"/>
    </source>
</evidence>
<feature type="region of interest" description="Disordered" evidence="7">
    <location>
        <begin position="1316"/>
        <end position="1354"/>
    </location>
</feature>
<dbReference type="InterPro" id="IPR022113">
    <property type="entry name" value="TMEM131L_N"/>
</dbReference>
<evidence type="ECO:0000313" key="12">
    <source>
        <dbReference type="EnsemblPlants" id="OPUNC03G06090.1"/>
    </source>
</evidence>
<feature type="domain" description="Transmembrane protein 131-like N-terminal" evidence="9">
    <location>
        <begin position="285"/>
        <end position="368"/>
    </location>
</feature>
<dbReference type="OMA" id="NDACEHT"/>
<feature type="region of interest" description="Disordered" evidence="7">
    <location>
        <begin position="1034"/>
        <end position="1097"/>
    </location>
</feature>
<dbReference type="InterPro" id="IPR055437">
    <property type="entry name" value="TMEM131L_Ig_5"/>
</dbReference>
<feature type="transmembrane region" description="Helical" evidence="8">
    <location>
        <begin position="987"/>
        <end position="1007"/>
    </location>
</feature>
<sequence>MGIRVIFPNLKCPRISFQHQNQPTPNASFSLPFLFASLFFFFPLPLLSFLCIFFHFFPWIPMATTVKSRPPPHVLLPAMTTRRRGLSSSPAAASVFFRPLGSVLSAPRELLLVLCCLWVVALSVSAAAAAAAATEDGAEGSDGDFGCLGFRDGCADRSTLCFSSSAVEAMLASEDGVKELDLVVSRDWGPPPSSSSSQPLGFRMPGRRGVVTCSSAADALITSRNGLGREGGKDGERWYNVASCQAPLVPDNWMRAMAGAPPELDGGTVVDASPNDIFGSSSLNVEISPPVLDWGKSSLYAASVATLTVVNLNNDSALRVYEPFSTDPQFYVYGYDDLVLKPGENASVTFIFLPKLLGSSSAHLVLQTNFGGFIIQAKGMAVGSPYQLEPLAGMDVIIGGRLERNLSIFNPFDDSLYVEEVAVWMSSFQGTKQSSHIVCQLGPFDESLEFTSLRSNWYTASSTEFGLPMIHIRPSEQWEVLPTQSSTVVELKLQPLSEGMVFGAICMKLRNCTSDRVDTVVIPIELEVRARSYYEPTNLVSVTFERVSSCAGVGSIISLSLRNEGTKLLKIVRVTEDNSDGSINFEVKYLNGLILFPDTLTDIALIKYTSVPMDNSFDNCNIVVETNSSVGSSILIPCQDVISATLSYTASAVTKSDGPFSEDELSSNSRTGSLGSIVEVKGLQHMKPTITRAYKADDTVLRRWRSHGTRTGISVLTDQKMLFPIVQVGSQFSKWITVHNPSLEYASMQLVLNSEEIIGQCKTINDACEHTFSSRSPEVDSTETRFGFSLSDAAITEASVGPLESALLGPIIFRPSNQCMWSSMVLIRSNISGMEWLPLQAHGGRQSIVLLEESEPVWKLEFNLVSDIQNKSALSKSEITSPLCGQHLSKEIHVKNSGDLPLQVTKVKISGADCAVDGFTVDNCKGFSLAPSESIRMLVSFKADFSSAMVQRDLELAMTTGIFIIPMTANIPVCMLDQCRKSYLRSIHWKTLIFLFGTVSVFVLVFARGVPTSLSGGSQDCYIKIHDGKSTIDKPVKPSFLQRSSKTSRSTREHKRDKETHKYPADIHNSSKRTEDKNNTDEHLNTTSTLSLPPSNTVEDKVLIEAPETSGNLTIRVARDKGKRRKRKVGGAALAAKFEVSSSHSGNSTPSSPLSPSSTPKQSWSFSGTPSELKHNSKLESGSDIEARPPCAKNNHEKSSWLQTAKEQPAPPPSVTSGNPSPSPAAPTNAWRSPLLSSPSPIAPRSRAPGSNLMKDKAVKRTEGAATTTTKKKDFTYDIWGDHFSGHLLGKAREVAPPCYKMFAASEGASNSFFAREPQALVTKPPSSSSSSSPPATRGRGSLPSDVASGYGIN</sequence>
<evidence type="ECO:0000259" key="11">
    <source>
        <dbReference type="Pfam" id="PF24501"/>
    </source>
</evidence>
<evidence type="ECO:0000256" key="1">
    <source>
        <dbReference type="ARBA" id="ARBA00004479"/>
    </source>
</evidence>
<feature type="compositionally biased region" description="Basic and acidic residues" evidence="7">
    <location>
        <begin position="1050"/>
        <end position="1065"/>
    </location>
</feature>
<accession>A0A0E0K9T6</accession>
<feature type="transmembrane region" description="Helical" evidence="8">
    <location>
        <begin position="110"/>
        <end position="133"/>
    </location>
</feature>
<reference evidence="12" key="2">
    <citation type="submission" date="2018-05" db="EMBL/GenBank/DDBJ databases">
        <title>OpunRS2 (Oryza punctata Reference Sequence Version 2).</title>
        <authorList>
            <person name="Zhang J."/>
            <person name="Kudrna D."/>
            <person name="Lee S."/>
            <person name="Talag J."/>
            <person name="Welchert J."/>
            <person name="Wing R.A."/>
        </authorList>
    </citation>
    <scope>NUCLEOTIDE SEQUENCE [LARGE SCALE GENOMIC DNA]</scope>
</reference>
<evidence type="ECO:0000259" key="9">
    <source>
        <dbReference type="Pfam" id="PF12371"/>
    </source>
</evidence>
<feature type="compositionally biased region" description="Low complexity" evidence="7">
    <location>
        <begin position="1085"/>
        <end position="1097"/>
    </location>
</feature>
<dbReference type="Pfam" id="PF24501">
    <property type="entry name" value="Ig_TMEM131L_5"/>
    <property type="match status" value="1"/>
</dbReference>
<comment type="similarity">
    <text evidence="2">Belongs to the TMEM131 family.</text>
</comment>
<dbReference type="Pfam" id="PF24474">
    <property type="entry name" value="DUF7579"/>
    <property type="match status" value="1"/>
</dbReference>
<organism evidence="12">
    <name type="scientific">Oryza punctata</name>
    <name type="common">Red rice</name>
    <dbReference type="NCBI Taxonomy" id="4537"/>
    <lineage>
        <taxon>Eukaryota</taxon>
        <taxon>Viridiplantae</taxon>
        <taxon>Streptophyta</taxon>
        <taxon>Embryophyta</taxon>
        <taxon>Tracheophyta</taxon>
        <taxon>Spermatophyta</taxon>
        <taxon>Magnoliopsida</taxon>
        <taxon>Liliopsida</taxon>
        <taxon>Poales</taxon>
        <taxon>Poaceae</taxon>
        <taxon>BOP clade</taxon>
        <taxon>Oryzoideae</taxon>
        <taxon>Oryzeae</taxon>
        <taxon>Oryzinae</taxon>
        <taxon>Oryza</taxon>
    </lineage>
</organism>
<evidence type="ECO:0000313" key="13">
    <source>
        <dbReference type="Proteomes" id="UP000026962"/>
    </source>
</evidence>
<dbReference type="eggNOG" id="KOG3620">
    <property type="taxonomic scope" value="Eukaryota"/>
</dbReference>
<keyword evidence="5 8" id="KW-1133">Transmembrane helix</keyword>
<dbReference type="InterPro" id="IPR039877">
    <property type="entry name" value="TMEM131-like"/>
</dbReference>
<dbReference type="HOGENOM" id="CLU_006660_0_0_1"/>
<evidence type="ECO:0000256" key="2">
    <source>
        <dbReference type="ARBA" id="ARBA00006682"/>
    </source>
</evidence>
<dbReference type="Gene3D" id="2.60.40.10">
    <property type="entry name" value="Immunoglobulins"/>
    <property type="match status" value="1"/>
</dbReference>
<keyword evidence="3 8" id="KW-0812">Transmembrane</keyword>
<protein>
    <submittedName>
        <fullName evidence="12">Uncharacterized protein</fullName>
    </submittedName>
</protein>
<dbReference type="Gramene" id="OPUNC03G06090.1">
    <property type="protein sequence ID" value="OPUNC03G06090.1"/>
    <property type="gene ID" value="OPUNC03G06090"/>
</dbReference>
<keyword evidence="4" id="KW-0732">Signal</keyword>
<dbReference type="EnsemblPlants" id="OPUNC03G06090.1">
    <property type="protein sequence ID" value="OPUNC03G06090.1"/>
    <property type="gene ID" value="OPUNC03G06090"/>
</dbReference>
<dbReference type="InterPro" id="IPR056001">
    <property type="entry name" value="DUF7579"/>
</dbReference>
<dbReference type="Proteomes" id="UP000026962">
    <property type="component" value="Chromosome 3"/>
</dbReference>
<comment type="subcellular location">
    <subcellularLocation>
        <location evidence="1">Membrane</location>
        <topology evidence="1">Single-pass type I membrane protein</topology>
    </subcellularLocation>
</comment>
<evidence type="ECO:0000256" key="4">
    <source>
        <dbReference type="ARBA" id="ARBA00022729"/>
    </source>
</evidence>
<proteinExistence type="inferred from homology"/>
<evidence type="ECO:0000259" key="10">
    <source>
        <dbReference type="Pfam" id="PF24474"/>
    </source>
</evidence>
<evidence type="ECO:0000256" key="3">
    <source>
        <dbReference type="ARBA" id="ARBA00022692"/>
    </source>
</evidence>
<name>A0A0E0K9T6_ORYPU</name>